<dbReference type="PANTHER" id="PTHR11447:SF16">
    <property type="entry name" value="P53 PROTEIN LONG FORM VARIANT 1"/>
    <property type="match status" value="1"/>
</dbReference>
<dbReference type="PRINTS" id="PR00386">
    <property type="entry name" value="P53SUPPRESSR"/>
</dbReference>
<dbReference type="GO" id="GO:0005634">
    <property type="term" value="C:nucleus"/>
    <property type="evidence" value="ECO:0007669"/>
    <property type="project" value="UniProtKB-SubCell"/>
</dbReference>
<keyword evidence="6" id="KW-0805">Transcription regulation</keyword>
<keyword evidence="9" id="KW-0804">Transcription</keyword>
<evidence type="ECO:0000256" key="4">
    <source>
        <dbReference type="ARBA" id="ARBA00022723"/>
    </source>
</evidence>
<reference evidence="14" key="1">
    <citation type="submission" date="2025-08" db="UniProtKB">
        <authorList>
            <consortium name="RefSeq"/>
        </authorList>
    </citation>
    <scope>IDENTIFICATION</scope>
    <source>
        <tissue evidence="14">Total insect</tissue>
    </source>
</reference>
<dbReference type="KEGG" id="tpal:117644168"/>
<dbReference type="AlphaFoldDB" id="A0A6P8ZLR8"/>
<accession>A0A6P8ZLR8</accession>
<dbReference type="Gene3D" id="2.60.40.720">
    <property type="match status" value="1"/>
</dbReference>
<name>A0A6P8ZLR8_THRPL</name>
<dbReference type="CDD" id="cd08367">
    <property type="entry name" value="P53"/>
    <property type="match status" value="1"/>
</dbReference>
<keyword evidence="10" id="KW-0539">Nucleus</keyword>
<dbReference type="InterPro" id="IPR002117">
    <property type="entry name" value="p53_tumour_suppressor"/>
</dbReference>
<dbReference type="InterPro" id="IPR008967">
    <property type="entry name" value="p53-like_TF_DNA-bd_sf"/>
</dbReference>
<feature type="binding site" evidence="11">
    <location>
        <position position="124"/>
    </location>
    <ligand>
        <name>Zn(2+)</name>
        <dbReference type="ChEBI" id="CHEBI:29105"/>
    </ligand>
</feature>
<dbReference type="RefSeq" id="XP_034239329.1">
    <property type="nucleotide sequence ID" value="XM_034383438.1"/>
</dbReference>
<organism evidence="14">
    <name type="scientific">Thrips palmi</name>
    <name type="common">Melon thrips</name>
    <dbReference type="NCBI Taxonomy" id="161013"/>
    <lineage>
        <taxon>Eukaryota</taxon>
        <taxon>Metazoa</taxon>
        <taxon>Ecdysozoa</taxon>
        <taxon>Arthropoda</taxon>
        <taxon>Hexapoda</taxon>
        <taxon>Insecta</taxon>
        <taxon>Pterygota</taxon>
        <taxon>Neoptera</taxon>
        <taxon>Paraneoptera</taxon>
        <taxon>Thysanoptera</taxon>
        <taxon>Terebrantia</taxon>
        <taxon>Thripoidea</taxon>
        <taxon>Thripidae</taxon>
        <taxon>Thrips</taxon>
    </lineage>
</organism>
<gene>
    <name evidence="14" type="primary">LOC117644168</name>
</gene>
<keyword evidence="8" id="KW-0010">Activator</keyword>
<dbReference type="PANTHER" id="PTHR11447">
    <property type="entry name" value="CELLULAR TUMOR ANTIGEN P53"/>
    <property type="match status" value="1"/>
</dbReference>
<proteinExistence type="inferred from homology"/>
<keyword evidence="13" id="KW-1185">Reference proteome</keyword>
<dbReference type="InParanoid" id="A0A6P8ZLR8"/>
<dbReference type="InterPro" id="IPR011615">
    <property type="entry name" value="p53_DNA-bd"/>
</dbReference>
<evidence type="ECO:0000313" key="14">
    <source>
        <dbReference type="RefSeq" id="XP_034239329.1"/>
    </source>
</evidence>
<evidence type="ECO:0000256" key="7">
    <source>
        <dbReference type="ARBA" id="ARBA00023125"/>
    </source>
</evidence>
<feature type="binding site" evidence="11">
    <location>
        <position position="186"/>
    </location>
    <ligand>
        <name>Zn(2+)</name>
        <dbReference type="ChEBI" id="CHEBI:29105"/>
    </ligand>
</feature>
<dbReference type="Pfam" id="PF00870">
    <property type="entry name" value="P53"/>
    <property type="match status" value="1"/>
</dbReference>
<dbReference type="OrthoDB" id="5915660at2759"/>
<feature type="binding site" evidence="11">
    <location>
        <position position="190"/>
    </location>
    <ligand>
        <name>Zn(2+)</name>
        <dbReference type="ChEBI" id="CHEBI:29105"/>
    </ligand>
</feature>
<evidence type="ECO:0000256" key="11">
    <source>
        <dbReference type="PIRSR" id="PIRSR602117-1"/>
    </source>
</evidence>
<keyword evidence="4 11" id="KW-0479">Metal-binding</keyword>
<dbReference type="GeneID" id="117644168"/>
<evidence type="ECO:0000256" key="3">
    <source>
        <dbReference type="ARBA" id="ARBA00022703"/>
    </source>
</evidence>
<keyword evidence="7" id="KW-0238">DNA-binding</keyword>
<evidence type="ECO:0000259" key="12">
    <source>
        <dbReference type="Pfam" id="PF00870"/>
    </source>
</evidence>
<evidence type="ECO:0000256" key="2">
    <source>
        <dbReference type="ARBA" id="ARBA00006167"/>
    </source>
</evidence>
<protein>
    <submittedName>
        <fullName evidence="14">Cellular tumor antigen p53-like</fullName>
    </submittedName>
</protein>
<feature type="binding site" evidence="11">
    <location>
        <position position="127"/>
    </location>
    <ligand>
        <name>Zn(2+)</name>
        <dbReference type="ChEBI" id="CHEBI:29105"/>
    </ligand>
</feature>
<dbReference type="GO" id="GO:0000978">
    <property type="term" value="F:RNA polymerase II cis-regulatory region sequence-specific DNA binding"/>
    <property type="evidence" value="ECO:0007669"/>
    <property type="project" value="TreeGrafter"/>
</dbReference>
<evidence type="ECO:0000313" key="13">
    <source>
        <dbReference type="Proteomes" id="UP000515158"/>
    </source>
</evidence>
<dbReference type="SUPFAM" id="SSF49417">
    <property type="entry name" value="p53-like transcription factors"/>
    <property type="match status" value="1"/>
</dbReference>
<dbReference type="InterPro" id="IPR012346">
    <property type="entry name" value="p53/RUNT-type_TF_DNA-bd_sf"/>
</dbReference>
<evidence type="ECO:0000256" key="6">
    <source>
        <dbReference type="ARBA" id="ARBA00023015"/>
    </source>
</evidence>
<comment type="similarity">
    <text evidence="2">Belongs to the p53 family.</text>
</comment>
<feature type="domain" description="p53 DNA-binding" evidence="12">
    <location>
        <begin position="53"/>
        <end position="236"/>
    </location>
</feature>
<evidence type="ECO:0000256" key="9">
    <source>
        <dbReference type="ARBA" id="ARBA00023163"/>
    </source>
</evidence>
<dbReference type="GO" id="GO:0000981">
    <property type="term" value="F:DNA-binding transcription factor activity, RNA polymerase II-specific"/>
    <property type="evidence" value="ECO:0007669"/>
    <property type="project" value="TreeGrafter"/>
</dbReference>
<evidence type="ECO:0000256" key="1">
    <source>
        <dbReference type="ARBA" id="ARBA00004123"/>
    </source>
</evidence>
<dbReference type="GO" id="GO:0006915">
    <property type="term" value="P:apoptotic process"/>
    <property type="evidence" value="ECO:0007669"/>
    <property type="project" value="UniProtKB-KW"/>
</dbReference>
<keyword evidence="3" id="KW-0053">Apoptosis</keyword>
<keyword evidence="5 11" id="KW-0862">Zinc</keyword>
<comment type="cofactor">
    <cofactor evidence="11">
        <name>Zn(2+)</name>
        <dbReference type="ChEBI" id="CHEBI:29105"/>
    </cofactor>
    <text evidence="11">Binds 1 zinc ion per subunit.</text>
</comment>
<dbReference type="Proteomes" id="UP000515158">
    <property type="component" value="Unplaced"/>
</dbReference>
<evidence type="ECO:0000256" key="10">
    <source>
        <dbReference type="ARBA" id="ARBA00023242"/>
    </source>
</evidence>
<comment type="subcellular location">
    <subcellularLocation>
        <location evidence="1">Nucleus</location>
    </subcellularLocation>
</comment>
<evidence type="ECO:0000256" key="8">
    <source>
        <dbReference type="ARBA" id="ARBA00023159"/>
    </source>
</evidence>
<evidence type="ECO:0000256" key="5">
    <source>
        <dbReference type="ARBA" id="ARBA00022833"/>
    </source>
</evidence>
<sequence length="335" mass="37642">MSQESDFFGMGDMEHIQSSLGDASISNIMNNLDWASVIVPPDCPTGELPIRTDFPGPHFFDAKVDVLGDENKHFVVSSKLNKIFVNLEKVVPFQITWDGTPNLFVRALMVFTEPDQRKLPVRRCVTHRQQDDPTNLTYAHREHVLAMDNVGAVYSVDPSSCRHSVTVPLYLQPGCEYNPINLKFMCMTSCTGGLNRSPTDVIFTLENEYGAVLGRKVIGVKICSCPKRDARKEEQNCGETSTGKRKMKVKREEKTHSAVEGQPMKRVKQELNEFPSSMNLRLTVDCINPEVFSELKEHLAKWNSVKMWEYAAPGVTPTPIIEVNDETAVLPPPDD</sequence>
<dbReference type="GO" id="GO:0046872">
    <property type="term" value="F:metal ion binding"/>
    <property type="evidence" value="ECO:0007669"/>
    <property type="project" value="UniProtKB-KW"/>
</dbReference>